<protein>
    <submittedName>
        <fullName evidence="2">Uncharacterized protein</fullName>
    </submittedName>
</protein>
<dbReference type="AlphaFoldDB" id="A0A9N7Z365"/>
<name>A0A9N7Z365_PLEPL</name>
<evidence type="ECO:0000313" key="3">
    <source>
        <dbReference type="Proteomes" id="UP001153269"/>
    </source>
</evidence>
<comment type="caution">
    <text evidence="2">The sequence shown here is derived from an EMBL/GenBank/DDBJ whole genome shotgun (WGS) entry which is preliminary data.</text>
</comment>
<dbReference type="Proteomes" id="UP001153269">
    <property type="component" value="Unassembled WGS sequence"/>
</dbReference>
<evidence type="ECO:0000256" key="1">
    <source>
        <dbReference type="SAM" id="MobiDB-lite"/>
    </source>
</evidence>
<accession>A0A9N7Z365</accession>
<sequence length="99" mass="10877">MDDAAERWRNPLTSAGSTNRAGRGSESRGRGNRARAGVWERQSQQRGAQQGAEGLVGRMQAKGIVGNYTGLERASNTLIQRDIFIKKQGSDVVQRMWSS</sequence>
<reference evidence="2" key="1">
    <citation type="submission" date="2020-03" db="EMBL/GenBank/DDBJ databases">
        <authorList>
            <person name="Weist P."/>
        </authorList>
    </citation>
    <scope>NUCLEOTIDE SEQUENCE</scope>
</reference>
<dbReference type="EMBL" id="CADEAL010003967">
    <property type="protein sequence ID" value="CAB1448154.1"/>
    <property type="molecule type" value="Genomic_DNA"/>
</dbReference>
<proteinExistence type="predicted"/>
<evidence type="ECO:0000313" key="2">
    <source>
        <dbReference type="EMBL" id="CAB1448154.1"/>
    </source>
</evidence>
<feature type="region of interest" description="Disordered" evidence="1">
    <location>
        <begin position="1"/>
        <end position="53"/>
    </location>
</feature>
<gene>
    <name evidence="2" type="ORF">PLEPLA_LOCUS35817</name>
</gene>
<organism evidence="2 3">
    <name type="scientific">Pleuronectes platessa</name>
    <name type="common">European plaice</name>
    <dbReference type="NCBI Taxonomy" id="8262"/>
    <lineage>
        <taxon>Eukaryota</taxon>
        <taxon>Metazoa</taxon>
        <taxon>Chordata</taxon>
        <taxon>Craniata</taxon>
        <taxon>Vertebrata</taxon>
        <taxon>Euteleostomi</taxon>
        <taxon>Actinopterygii</taxon>
        <taxon>Neopterygii</taxon>
        <taxon>Teleostei</taxon>
        <taxon>Neoteleostei</taxon>
        <taxon>Acanthomorphata</taxon>
        <taxon>Carangaria</taxon>
        <taxon>Pleuronectiformes</taxon>
        <taxon>Pleuronectoidei</taxon>
        <taxon>Pleuronectidae</taxon>
        <taxon>Pleuronectes</taxon>
    </lineage>
</organism>
<keyword evidence="3" id="KW-1185">Reference proteome</keyword>
<feature type="compositionally biased region" description="Low complexity" evidence="1">
    <location>
        <begin position="34"/>
        <end position="53"/>
    </location>
</feature>